<organism evidence="1 2">
    <name type="scientific">Candidatus Collierbacteria bacterium RIFOXYB1_FULL_49_13</name>
    <dbReference type="NCBI Taxonomy" id="1817728"/>
    <lineage>
        <taxon>Bacteria</taxon>
        <taxon>Candidatus Collieribacteriota</taxon>
    </lineage>
</organism>
<reference evidence="1 2" key="1">
    <citation type="journal article" date="2016" name="Nat. Commun.">
        <title>Thousands of microbial genomes shed light on interconnected biogeochemical processes in an aquifer system.</title>
        <authorList>
            <person name="Anantharaman K."/>
            <person name="Brown C.T."/>
            <person name="Hug L.A."/>
            <person name="Sharon I."/>
            <person name="Castelle C.J."/>
            <person name="Probst A.J."/>
            <person name="Thomas B.C."/>
            <person name="Singh A."/>
            <person name="Wilkins M.J."/>
            <person name="Karaoz U."/>
            <person name="Brodie E.L."/>
            <person name="Williams K.H."/>
            <person name="Hubbard S.S."/>
            <person name="Banfield J.F."/>
        </authorList>
    </citation>
    <scope>NUCLEOTIDE SEQUENCE [LARGE SCALE GENOMIC DNA]</scope>
</reference>
<sequence length="138" mass="16109">MDLIASISASLYFHRDSWVLWSKVLNDISLSVGALLTALIAFSGRNYIDAKLKQRDNELMRLRRAYPRSKLGTDFKLIRTSDSDKVYLLESKVHKNIRHWIENETTLKSLSFSFEDVEYLTQEELIKYPEGESYNTKL</sequence>
<dbReference type="EMBL" id="MFAM01000027">
    <property type="protein sequence ID" value="OGD79020.1"/>
    <property type="molecule type" value="Genomic_DNA"/>
</dbReference>
<dbReference type="AlphaFoldDB" id="A0A1F5FHF5"/>
<gene>
    <name evidence="1" type="ORF">A2368_00540</name>
</gene>
<evidence type="ECO:0000313" key="1">
    <source>
        <dbReference type="EMBL" id="OGD79020.1"/>
    </source>
</evidence>
<proteinExistence type="predicted"/>
<comment type="caution">
    <text evidence="1">The sequence shown here is derived from an EMBL/GenBank/DDBJ whole genome shotgun (WGS) entry which is preliminary data.</text>
</comment>
<accession>A0A1F5FHF5</accession>
<evidence type="ECO:0000313" key="2">
    <source>
        <dbReference type="Proteomes" id="UP000176682"/>
    </source>
</evidence>
<name>A0A1F5FHF5_9BACT</name>
<protein>
    <submittedName>
        <fullName evidence="1">Uncharacterized protein</fullName>
    </submittedName>
</protein>
<dbReference type="Proteomes" id="UP000176682">
    <property type="component" value="Unassembled WGS sequence"/>
</dbReference>